<proteinExistence type="predicted"/>
<name>A0ABT9EE97_9PROT</name>
<evidence type="ECO:0000313" key="2">
    <source>
        <dbReference type="Proteomes" id="UP001243009"/>
    </source>
</evidence>
<dbReference type="EC" id="3.1.11.6" evidence="1"/>
<comment type="caution">
    <text evidence="1">The sequence shown here is derived from an EMBL/GenBank/DDBJ whole genome shotgun (WGS) entry which is preliminary data.</text>
</comment>
<dbReference type="EMBL" id="JAUTWS010000217">
    <property type="protein sequence ID" value="MDO9714335.1"/>
    <property type="molecule type" value="Genomic_DNA"/>
</dbReference>
<accession>A0ABT9EE97</accession>
<keyword evidence="1" id="KW-0378">Hydrolase</keyword>
<evidence type="ECO:0000313" key="1">
    <source>
        <dbReference type="EMBL" id="MDO9714335.1"/>
    </source>
</evidence>
<dbReference type="GO" id="GO:0008855">
    <property type="term" value="F:exodeoxyribonuclease VII activity"/>
    <property type="evidence" value="ECO:0007669"/>
    <property type="project" value="UniProtKB-EC"/>
</dbReference>
<gene>
    <name evidence="1" type="ORF">Q7A36_38945</name>
</gene>
<sequence length="78" mass="8547">MSGTSTPILGPDEPVPPKFEDAYRELQAISAELKPTKDRIPDVDRIEPLVRRAKKLAEHCQARIDAVRGLVDGTAQAP</sequence>
<reference evidence="1 2" key="1">
    <citation type="submission" date="2023-08" db="EMBL/GenBank/DDBJ databases">
        <title>The draft genome sequence of Paracraurococcus sp. LOR1-02.</title>
        <authorList>
            <person name="Kingkaew E."/>
            <person name="Tanasupawat S."/>
        </authorList>
    </citation>
    <scope>NUCLEOTIDE SEQUENCE [LARGE SCALE GENOMIC DNA]</scope>
    <source>
        <strain evidence="1 2">LOR1-02</strain>
    </source>
</reference>
<protein>
    <submittedName>
        <fullName evidence="1">Exodeoxyribonuclease VII small subunit</fullName>
        <ecNumber evidence="1">3.1.11.6</ecNumber>
    </submittedName>
</protein>
<organism evidence="1 2">
    <name type="scientific">Paracraurococcus lichenis</name>
    <dbReference type="NCBI Taxonomy" id="3064888"/>
    <lineage>
        <taxon>Bacteria</taxon>
        <taxon>Pseudomonadati</taxon>
        <taxon>Pseudomonadota</taxon>
        <taxon>Alphaproteobacteria</taxon>
        <taxon>Acetobacterales</taxon>
        <taxon>Roseomonadaceae</taxon>
        <taxon>Paracraurococcus</taxon>
    </lineage>
</organism>
<dbReference type="RefSeq" id="WP_305109168.1">
    <property type="nucleotide sequence ID" value="NZ_JAUTWS010000217.1"/>
</dbReference>
<keyword evidence="2" id="KW-1185">Reference proteome</keyword>
<dbReference type="Proteomes" id="UP001243009">
    <property type="component" value="Unassembled WGS sequence"/>
</dbReference>